<dbReference type="Proteomes" id="UP000247810">
    <property type="component" value="Unassembled WGS sequence"/>
</dbReference>
<dbReference type="SUPFAM" id="SSF103473">
    <property type="entry name" value="MFS general substrate transporter"/>
    <property type="match status" value="1"/>
</dbReference>
<protein>
    <submittedName>
        <fullName evidence="10">MFS general substrate transporter</fullName>
    </submittedName>
</protein>
<name>A0A319EKA1_9EURO</name>
<evidence type="ECO:0000259" key="9">
    <source>
        <dbReference type="PROSITE" id="PS50850"/>
    </source>
</evidence>
<evidence type="ECO:0000256" key="8">
    <source>
        <dbReference type="SAM" id="Phobius"/>
    </source>
</evidence>
<feature type="transmembrane region" description="Helical" evidence="8">
    <location>
        <begin position="190"/>
        <end position="215"/>
    </location>
</feature>
<feature type="transmembrane region" description="Helical" evidence="8">
    <location>
        <begin position="314"/>
        <end position="337"/>
    </location>
</feature>
<feature type="domain" description="Major facilitator superfamily (MFS) profile" evidence="9">
    <location>
        <begin position="1"/>
        <end position="481"/>
    </location>
</feature>
<evidence type="ECO:0000256" key="1">
    <source>
        <dbReference type="ARBA" id="ARBA00004141"/>
    </source>
</evidence>
<keyword evidence="7" id="KW-0325">Glycoprotein</keyword>
<organism evidence="10 11">
    <name type="scientific">Aspergillus ellipticus CBS 707.79</name>
    <dbReference type="NCBI Taxonomy" id="1448320"/>
    <lineage>
        <taxon>Eukaryota</taxon>
        <taxon>Fungi</taxon>
        <taxon>Dikarya</taxon>
        <taxon>Ascomycota</taxon>
        <taxon>Pezizomycotina</taxon>
        <taxon>Eurotiomycetes</taxon>
        <taxon>Eurotiomycetidae</taxon>
        <taxon>Eurotiales</taxon>
        <taxon>Aspergillaceae</taxon>
        <taxon>Aspergillus</taxon>
        <taxon>Aspergillus subgen. Circumdati</taxon>
    </lineage>
</organism>
<dbReference type="InterPro" id="IPR036259">
    <property type="entry name" value="MFS_trans_sf"/>
</dbReference>
<proteinExistence type="inferred from homology"/>
<keyword evidence="3" id="KW-0813">Transport</keyword>
<feature type="transmembrane region" description="Helical" evidence="8">
    <location>
        <begin position="93"/>
        <end position="113"/>
    </location>
</feature>
<dbReference type="OrthoDB" id="10021397at2759"/>
<dbReference type="GO" id="GO:0005886">
    <property type="term" value="C:plasma membrane"/>
    <property type="evidence" value="ECO:0007669"/>
    <property type="project" value="TreeGrafter"/>
</dbReference>
<keyword evidence="4 8" id="KW-0812">Transmembrane</keyword>
<dbReference type="PANTHER" id="PTHR23501">
    <property type="entry name" value="MAJOR FACILITATOR SUPERFAMILY"/>
    <property type="match status" value="1"/>
</dbReference>
<dbReference type="PRINTS" id="PR01036">
    <property type="entry name" value="TCRTETB"/>
</dbReference>
<dbReference type="VEuPathDB" id="FungiDB:BO71DRAFT_460031"/>
<feature type="transmembrane region" description="Helical" evidence="8">
    <location>
        <begin position="343"/>
        <end position="361"/>
    </location>
</feature>
<reference evidence="10 11" key="1">
    <citation type="submission" date="2018-02" db="EMBL/GenBank/DDBJ databases">
        <title>The genomes of Aspergillus section Nigri reveals drivers in fungal speciation.</title>
        <authorList>
            <consortium name="DOE Joint Genome Institute"/>
            <person name="Vesth T.C."/>
            <person name="Nybo J."/>
            <person name="Theobald S."/>
            <person name="Brandl J."/>
            <person name="Frisvad J.C."/>
            <person name="Nielsen K.F."/>
            <person name="Lyhne E.K."/>
            <person name="Kogle M.E."/>
            <person name="Kuo A."/>
            <person name="Riley R."/>
            <person name="Clum A."/>
            <person name="Nolan M."/>
            <person name="Lipzen A."/>
            <person name="Salamov A."/>
            <person name="Henrissat B."/>
            <person name="Wiebenga A."/>
            <person name="De vries R.P."/>
            <person name="Grigoriev I.V."/>
            <person name="Mortensen U.H."/>
            <person name="Andersen M.R."/>
            <person name="Baker S.E."/>
        </authorList>
    </citation>
    <scope>NUCLEOTIDE SEQUENCE [LARGE SCALE GENOMIC DNA]</scope>
    <source>
        <strain evidence="10 11">CBS 707.79</strain>
    </source>
</reference>
<feature type="transmembrane region" description="Helical" evidence="8">
    <location>
        <begin position="227"/>
        <end position="248"/>
    </location>
</feature>
<gene>
    <name evidence="10" type="ORF">BO71DRAFT_460031</name>
</gene>
<dbReference type="Pfam" id="PF07690">
    <property type="entry name" value="MFS_1"/>
    <property type="match status" value="1"/>
</dbReference>
<feature type="transmembrane region" description="Helical" evidence="8">
    <location>
        <begin position="125"/>
        <end position="148"/>
    </location>
</feature>
<accession>A0A319EKA1</accession>
<evidence type="ECO:0000256" key="3">
    <source>
        <dbReference type="ARBA" id="ARBA00022448"/>
    </source>
</evidence>
<dbReference type="PANTHER" id="PTHR23501:SF187">
    <property type="entry name" value="MAJOR FACILITATOR SUPERFAMILY (MFS) PROFILE DOMAIN-CONTAINING PROTEIN"/>
    <property type="match status" value="1"/>
</dbReference>
<evidence type="ECO:0000256" key="5">
    <source>
        <dbReference type="ARBA" id="ARBA00022989"/>
    </source>
</evidence>
<keyword evidence="6 8" id="KW-0472">Membrane</keyword>
<feature type="transmembrane region" description="Helical" evidence="8">
    <location>
        <begin position="260"/>
        <end position="277"/>
    </location>
</feature>
<feature type="transmembrane region" description="Helical" evidence="8">
    <location>
        <begin position="160"/>
        <end position="178"/>
    </location>
</feature>
<evidence type="ECO:0000256" key="7">
    <source>
        <dbReference type="ARBA" id="ARBA00023180"/>
    </source>
</evidence>
<evidence type="ECO:0000313" key="11">
    <source>
        <dbReference type="Proteomes" id="UP000247810"/>
    </source>
</evidence>
<evidence type="ECO:0000256" key="2">
    <source>
        <dbReference type="ARBA" id="ARBA00008335"/>
    </source>
</evidence>
<evidence type="ECO:0000313" key="10">
    <source>
        <dbReference type="EMBL" id="PYH91392.1"/>
    </source>
</evidence>
<dbReference type="InterPro" id="IPR020846">
    <property type="entry name" value="MFS_dom"/>
</dbReference>
<dbReference type="InterPro" id="IPR011701">
    <property type="entry name" value="MFS"/>
</dbReference>
<dbReference type="GO" id="GO:0022857">
    <property type="term" value="F:transmembrane transporter activity"/>
    <property type="evidence" value="ECO:0007669"/>
    <property type="project" value="InterPro"/>
</dbReference>
<keyword evidence="11" id="KW-1185">Reference proteome</keyword>
<keyword evidence="5 8" id="KW-1133">Transmembrane helix</keyword>
<sequence length="481" mass="52225">MALRLESRQGRIGSTDYSYRERAVDIIPAFEIENTIHIKKLISNPSSALPQITADLNAGDNYIWIQNGYLLTMTTFVPLYGQLSQVLGRRWPTMVAVASSSAVPFLLAIFLLGSGIGGGASSTTMLIAGRLVQGIGGAGMTAMTQLIITDLVSMRDRGKYIGLVFAIFGVGFAIGPPIGGVIAQYTTWRWIYYIKLPIGGPTLLTQFLFLQIAFVRRTTVKRKIRQIDWIGNAIIVGSVVSILIALSWATTRYPWSSRRIILPLVLGFVGVAAFAVWESSPYCVQPIIPPKMFANRTNATGLAVLLASPSRSGVLLLPSVFIGVPTAIISGQVLSRWGRYKPIRFFGFATPTLASGLYIYLDMHSSLAEIVIFQLIADIGGGCLLTTMLPAVKAPHDRTLIQAATSTWAFIRTFGNIWGIAIPSAIFNILSDARVNTISSLAVREYLGGGDAYAHISAEVREVYLGALRVVWEVCLAFNAL</sequence>
<comment type="similarity">
    <text evidence="2">Belongs to the major facilitator superfamily.</text>
</comment>
<comment type="subcellular location">
    <subcellularLocation>
        <location evidence="1">Membrane</location>
        <topology evidence="1">Multi-pass membrane protein</topology>
    </subcellularLocation>
</comment>
<feature type="transmembrane region" description="Helical" evidence="8">
    <location>
        <begin position="409"/>
        <end position="430"/>
    </location>
</feature>
<dbReference type="PROSITE" id="PS50850">
    <property type="entry name" value="MFS"/>
    <property type="match status" value="1"/>
</dbReference>
<evidence type="ECO:0000256" key="6">
    <source>
        <dbReference type="ARBA" id="ARBA00023136"/>
    </source>
</evidence>
<feature type="transmembrane region" description="Helical" evidence="8">
    <location>
        <begin position="370"/>
        <end position="389"/>
    </location>
</feature>
<dbReference type="AlphaFoldDB" id="A0A319EKA1"/>
<dbReference type="EMBL" id="KZ825946">
    <property type="protein sequence ID" value="PYH91392.1"/>
    <property type="molecule type" value="Genomic_DNA"/>
</dbReference>
<dbReference type="Gene3D" id="1.20.1250.20">
    <property type="entry name" value="MFS general substrate transporter like domains"/>
    <property type="match status" value="2"/>
</dbReference>
<evidence type="ECO:0000256" key="4">
    <source>
        <dbReference type="ARBA" id="ARBA00022692"/>
    </source>
</evidence>